<evidence type="ECO:0000256" key="1">
    <source>
        <dbReference type="SAM" id="Coils"/>
    </source>
</evidence>
<organism evidence="4 5">
    <name type="scientific">Gigaspora margarita</name>
    <dbReference type="NCBI Taxonomy" id="4874"/>
    <lineage>
        <taxon>Eukaryota</taxon>
        <taxon>Fungi</taxon>
        <taxon>Fungi incertae sedis</taxon>
        <taxon>Mucoromycota</taxon>
        <taxon>Glomeromycotina</taxon>
        <taxon>Glomeromycetes</taxon>
        <taxon>Diversisporales</taxon>
        <taxon>Gigasporaceae</taxon>
        <taxon>Gigaspora</taxon>
    </lineage>
</organism>
<feature type="compositionally biased region" description="Basic and acidic residues" evidence="2">
    <location>
        <begin position="183"/>
        <end position="193"/>
    </location>
</feature>
<feature type="transmembrane region" description="Helical" evidence="3">
    <location>
        <begin position="49"/>
        <end position="73"/>
    </location>
</feature>
<protein>
    <submittedName>
        <fullName evidence="4">32151_t:CDS:1</fullName>
    </submittedName>
</protein>
<feature type="coiled-coil region" evidence="1">
    <location>
        <begin position="375"/>
        <end position="402"/>
    </location>
</feature>
<accession>A0ABN7UVU7</accession>
<keyword evidence="3" id="KW-0812">Transmembrane</keyword>
<keyword evidence="3" id="KW-0472">Membrane</keyword>
<proteinExistence type="predicted"/>
<keyword evidence="3" id="KW-1133">Transmembrane helix</keyword>
<evidence type="ECO:0000256" key="2">
    <source>
        <dbReference type="SAM" id="MobiDB-lite"/>
    </source>
</evidence>
<reference evidence="4 5" key="1">
    <citation type="submission" date="2021-06" db="EMBL/GenBank/DDBJ databases">
        <authorList>
            <person name="Kallberg Y."/>
            <person name="Tangrot J."/>
            <person name="Rosling A."/>
        </authorList>
    </citation>
    <scope>NUCLEOTIDE SEQUENCE [LARGE SCALE GENOMIC DNA]</scope>
    <source>
        <strain evidence="4 5">120-4 pot B 10/14</strain>
    </source>
</reference>
<evidence type="ECO:0000313" key="4">
    <source>
        <dbReference type="EMBL" id="CAG8682924.1"/>
    </source>
</evidence>
<feature type="region of interest" description="Disordered" evidence="2">
    <location>
        <begin position="183"/>
        <end position="209"/>
    </location>
</feature>
<gene>
    <name evidence="4" type="ORF">GMARGA_LOCUS11073</name>
</gene>
<keyword evidence="1" id="KW-0175">Coiled coil</keyword>
<feature type="region of interest" description="Disordered" evidence="2">
    <location>
        <begin position="1"/>
        <end position="21"/>
    </location>
</feature>
<keyword evidence="5" id="KW-1185">Reference proteome</keyword>
<evidence type="ECO:0000313" key="5">
    <source>
        <dbReference type="Proteomes" id="UP000789901"/>
    </source>
</evidence>
<feature type="non-terminal residue" evidence="4">
    <location>
        <position position="403"/>
    </location>
</feature>
<feature type="transmembrane region" description="Helical" evidence="3">
    <location>
        <begin position="79"/>
        <end position="101"/>
    </location>
</feature>
<dbReference type="EMBL" id="CAJVQB010006379">
    <property type="protein sequence ID" value="CAG8682924.1"/>
    <property type="molecule type" value="Genomic_DNA"/>
</dbReference>
<dbReference type="Proteomes" id="UP000789901">
    <property type="component" value="Unassembled WGS sequence"/>
</dbReference>
<name>A0ABN7UVU7_GIGMA</name>
<comment type="caution">
    <text evidence="4">The sequence shown here is derived from an EMBL/GenBank/DDBJ whole genome shotgun (WGS) entry which is preliminary data.</text>
</comment>
<evidence type="ECO:0000256" key="3">
    <source>
        <dbReference type="SAM" id="Phobius"/>
    </source>
</evidence>
<sequence>MTDSNNNEDKITNDLSQKAPKRRMSWDERKFNFIELHRHFDKWKKLKTLYLHCSIISGVICIFSLAIGVYLFIEKSDSLQSYTVTIITTCVLGTGSLGTFAKSLTSLKGFITENNDKKDDKKIDTENSSIDNIIERSRRNCPKKLDSLEKSPLLFMKQLNQNINVMMFLHEMMMNEDCENYKDDKVNEKDKPKTNANNKQENNKNDKVNKMDNILDDSVYHMMKNVRKYIFTKYQKDEKMQYNVEERHYVFAILVLMIVAANKTSNIVKSINKGNEEINCKCLKCLVRDMKILVEKCANKEHSEENQNKTSSADNLINKSLSNSKSKIIESLNDKKMNVNVNVSMDTIEVNIRVVLLEIMKTSDWIETQIDTQNEKNIKNEMDQLNKSIEKLRSNLISMKDDL</sequence>